<evidence type="ECO:0000313" key="1">
    <source>
        <dbReference type="EMBL" id="SKC90402.1"/>
    </source>
</evidence>
<dbReference type="EMBL" id="FUZT01000022">
    <property type="protein sequence ID" value="SKC90402.1"/>
    <property type="molecule type" value="Genomic_DNA"/>
</dbReference>
<gene>
    <name evidence="1" type="ORF">SAMN02194393_05154</name>
</gene>
<keyword evidence="2" id="KW-1185">Reference proteome</keyword>
<accession>A0A1T5MQD4</accession>
<name>A0A1T5MQD4_9FIRM</name>
<dbReference type="AlphaFoldDB" id="A0A1T5MQD4"/>
<reference evidence="1 2" key="1">
    <citation type="submission" date="2017-02" db="EMBL/GenBank/DDBJ databases">
        <authorList>
            <person name="Peterson S.W."/>
        </authorList>
    </citation>
    <scope>NUCLEOTIDE SEQUENCE [LARGE SCALE GENOMIC DNA]</scope>
    <source>
        <strain evidence="1 2">M1</strain>
    </source>
</reference>
<dbReference type="RefSeq" id="WP_079495745.1">
    <property type="nucleotide sequence ID" value="NZ_FUZT01000022.1"/>
</dbReference>
<dbReference type="Proteomes" id="UP000190285">
    <property type="component" value="Unassembled WGS sequence"/>
</dbReference>
<proteinExistence type="predicted"/>
<organism evidence="1 2">
    <name type="scientific">Maledivibacter halophilus</name>
    <dbReference type="NCBI Taxonomy" id="36842"/>
    <lineage>
        <taxon>Bacteria</taxon>
        <taxon>Bacillati</taxon>
        <taxon>Bacillota</taxon>
        <taxon>Clostridia</taxon>
        <taxon>Peptostreptococcales</taxon>
        <taxon>Caminicellaceae</taxon>
        <taxon>Maledivibacter</taxon>
    </lineage>
</organism>
<evidence type="ECO:0000313" key="2">
    <source>
        <dbReference type="Proteomes" id="UP000190285"/>
    </source>
</evidence>
<sequence>MRKTKFSDEDLIKCLKSYIQENNEIPTIKQFQKYNKQVGISICNRIGWNIAIMRAGFEPKNIQVKPYKEFYKADINTVLEMTKEVIDKFLLKHDRLPKAREFEKLDMPYFRFYYEKFNCTYTEFLIDILGYNEEFLSSSSR</sequence>
<protein>
    <submittedName>
        <fullName evidence="1">Uncharacterized protein</fullName>
    </submittedName>
</protein>